<proteinExistence type="predicted"/>
<sequence length="31" mass="3387">MVQLESLDLSFDCLRGSSIATSHCEHSLVHA</sequence>
<accession>A0A2P2MA92</accession>
<evidence type="ECO:0000313" key="1">
    <source>
        <dbReference type="EMBL" id="MBX27134.1"/>
    </source>
</evidence>
<organism evidence="1">
    <name type="scientific">Rhizophora mucronata</name>
    <name type="common">Asiatic mangrove</name>
    <dbReference type="NCBI Taxonomy" id="61149"/>
    <lineage>
        <taxon>Eukaryota</taxon>
        <taxon>Viridiplantae</taxon>
        <taxon>Streptophyta</taxon>
        <taxon>Embryophyta</taxon>
        <taxon>Tracheophyta</taxon>
        <taxon>Spermatophyta</taxon>
        <taxon>Magnoliopsida</taxon>
        <taxon>eudicotyledons</taxon>
        <taxon>Gunneridae</taxon>
        <taxon>Pentapetalae</taxon>
        <taxon>rosids</taxon>
        <taxon>fabids</taxon>
        <taxon>Malpighiales</taxon>
        <taxon>Rhizophoraceae</taxon>
        <taxon>Rhizophora</taxon>
    </lineage>
</organism>
<name>A0A2P2MA92_RHIMU</name>
<reference evidence="1" key="1">
    <citation type="submission" date="2018-02" db="EMBL/GenBank/DDBJ databases">
        <title>Rhizophora mucronata_Transcriptome.</title>
        <authorList>
            <person name="Meera S.P."/>
            <person name="Sreeshan A."/>
            <person name="Augustine A."/>
        </authorList>
    </citation>
    <scope>NUCLEOTIDE SEQUENCE</scope>
    <source>
        <tissue evidence="1">Leaf</tissue>
    </source>
</reference>
<dbReference type="EMBL" id="GGEC01046650">
    <property type="protein sequence ID" value="MBX27134.1"/>
    <property type="molecule type" value="Transcribed_RNA"/>
</dbReference>
<protein>
    <submittedName>
        <fullName evidence="1">Uncharacterized protein</fullName>
    </submittedName>
</protein>
<dbReference type="AlphaFoldDB" id="A0A2P2MA92"/>